<dbReference type="NCBIfam" id="TIGR00932">
    <property type="entry name" value="2a37"/>
    <property type="match status" value="1"/>
</dbReference>
<feature type="transmembrane region" description="Helical" evidence="12">
    <location>
        <begin position="31"/>
        <end position="49"/>
    </location>
</feature>
<dbReference type="InterPro" id="IPR003148">
    <property type="entry name" value="RCK_N"/>
</dbReference>
<dbReference type="FunFam" id="3.40.50.720:FF:000036">
    <property type="entry name" value="Glutathione-regulated potassium-efflux system protein KefB"/>
    <property type="match status" value="1"/>
</dbReference>
<feature type="transmembrane region" description="Helical" evidence="12">
    <location>
        <begin position="116"/>
        <end position="135"/>
    </location>
</feature>
<dbReference type="PANTHER" id="PTHR46157:SF4">
    <property type="entry name" value="K(+) EFFLUX ANTIPORTER 3, CHLOROPLASTIC"/>
    <property type="match status" value="1"/>
</dbReference>
<feature type="transmembrane region" description="Helical" evidence="12">
    <location>
        <begin position="359"/>
        <end position="384"/>
    </location>
</feature>
<evidence type="ECO:0000259" key="13">
    <source>
        <dbReference type="PROSITE" id="PS51201"/>
    </source>
</evidence>
<dbReference type="InterPro" id="IPR038770">
    <property type="entry name" value="Na+/solute_symporter_sf"/>
</dbReference>
<dbReference type="RefSeq" id="WP_215873237.1">
    <property type="nucleotide sequence ID" value="NZ_JAAXYO010000196.1"/>
</dbReference>
<feature type="transmembrane region" description="Helical" evidence="12">
    <location>
        <begin position="295"/>
        <end position="316"/>
    </location>
</feature>
<dbReference type="GO" id="GO:0015297">
    <property type="term" value="F:antiporter activity"/>
    <property type="evidence" value="ECO:0007669"/>
    <property type="project" value="UniProtKB-KW"/>
</dbReference>
<evidence type="ECO:0000256" key="2">
    <source>
        <dbReference type="ARBA" id="ARBA00005551"/>
    </source>
</evidence>
<dbReference type="GO" id="GO:0012505">
    <property type="term" value="C:endomembrane system"/>
    <property type="evidence" value="ECO:0007669"/>
    <property type="project" value="UniProtKB-SubCell"/>
</dbReference>
<keyword evidence="16" id="KW-1185">Reference proteome</keyword>
<dbReference type="InterPro" id="IPR036291">
    <property type="entry name" value="NAD(P)-bd_dom_sf"/>
</dbReference>
<feature type="transmembrane region" description="Helical" evidence="12">
    <location>
        <begin position="214"/>
        <end position="232"/>
    </location>
</feature>
<feature type="domain" description="RCK C-terminal" evidence="14">
    <location>
        <begin position="567"/>
        <end position="651"/>
    </location>
</feature>
<evidence type="ECO:0000313" key="15">
    <source>
        <dbReference type="EMBL" id="MBU2789321.1"/>
    </source>
</evidence>
<feature type="region of interest" description="Disordered" evidence="11">
    <location>
        <begin position="646"/>
        <end position="665"/>
    </location>
</feature>
<evidence type="ECO:0000256" key="5">
    <source>
        <dbReference type="ARBA" id="ARBA00022538"/>
    </source>
</evidence>
<keyword evidence="10 12" id="KW-0472">Membrane</keyword>
<dbReference type="EMBL" id="JAAXYO010000196">
    <property type="protein sequence ID" value="MBU2789321.1"/>
    <property type="molecule type" value="Genomic_DNA"/>
</dbReference>
<dbReference type="SUPFAM" id="SSF51735">
    <property type="entry name" value="NAD(P)-binding Rossmann-fold domains"/>
    <property type="match status" value="1"/>
</dbReference>
<evidence type="ECO:0000256" key="7">
    <source>
        <dbReference type="ARBA" id="ARBA00022958"/>
    </source>
</evidence>
<dbReference type="GO" id="GO:1902600">
    <property type="term" value="P:proton transmembrane transport"/>
    <property type="evidence" value="ECO:0007669"/>
    <property type="project" value="InterPro"/>
</dbReference>
<dbReference type="InterPro" id="IPR036721">
    <property type="entry name" value="RCK_C_sf"/>
</dbReference>
<keyword evidence="7" id="KW-0630">Potassium</keyword>
<keyword evidence="5" id="KW-0633">Potassium transport</keyword>
<feature type="transmembrane region" description="Helical" evidence="12">
    <location>
        <begin position="270"/>
        <end position="289"/>
    </location>
</feature>
<feature type="transmembrane region" description="Helical" evidence="12">
    <location>
        <begin position="328"/>
        <end position="347"/>
    </location>
</feature>
<comment type="caution">
    <text evidence="15">The sequence shown here is derived from an EMBL/GenBank/DDBJ whole genome shotgun (WGS) entry which is preliminary data.</text>
</comment>
<dbReference type="Pfam" id="PF00999">
    <property type="entry name" value="Na_H_Exchanger"/>
    <property type="match status" value="1"/>
</dbReference>
<feature type="transmembrane region" description="Helical" evidence="12">
    <location>
        <begin position="87"/>
        <end position="110"/>
    </location>
</feature>
<feature type="domain" description="RCK N-terminal" evidence="13">
    <location>
        <begin position="405"/>
        <end position="522"/>
    </location>
</feature>
<accession>A0AAE3CKX3</accession>
<evidence type="ECO:0000256" key="3">
    <source>
        <dbReference type="ARBA" id="ARBA00022448"/>
    </source>
</evidence>
<dbReference type="Proteomes" id="UP001197378">
    <property type="component" value="Unassembled WGS sequence"/>
</dbReference>
<keyword evidence="8 12" id="KW-1133">Transmembrane helix</keyword>
<proteinExistence type="inferred from homology"/>
<sequence>MPDHSLLTVVVLLAAAVLTVAAARKVRLPPIISYLLMGMLLGPHALALVPDEERMRHLAEFGVVFLMFSIGLEFSLAQFIRMRRLVFGLGSAQVVLTAITFLGVALLIPLSWRTGVVLGGILAMSSTAMVVRALADRLETQSRHGRIAISILLFQDLAVIPLLILIPALAGSPRELPHDLAIAGAKAVLALLLLVVIGRPLVSPWFEWVAARKSNELFMLNLLLVTLGLAWITEAAGLSLALGAFIAGMLLAETAYRYQVEADIASFRDILLGLFFVTIGMMVDVPVLIEYLPWVLLVLVLIFFLKGGLVWIICRVTGFENGVALRSAVVLAQAGEFGFVLISLASQKNLLPPGVLQPVLGAMLLSMLFAPVLVQYNGAIARLLAPGYRNRRQQDLEEVRQQDLREHVIICGYGRVGQSIARVLEDEGVPYLALDLDPTRVRQAQAAGETIFYGDASRRDLLEAAGIGHARAIVITYGNVQETARVLAVAKELRPQIPSVVRAHDDSQMAALEAAGADEVIPEVTEGALMLASQTLLQIGFPLSTVLRRVRRFRQERYSLFRGNFWGGSAPGEDQESPRLYSIALGETAYALGRRLGDLELEKRGVQVAAVRRFGIRGREPSPETRLRRGDVLVLFGSPESLTDSERFVLHGEQEEKDAKGVEAV</sequence>
<feature type="transmembrane region" description="Helical" evidence="12">
    <location>
        <begin position="238"/>
        <end position="258"/>
    </location>
</feature>
<reference evidence="15" key="1">
    <citation type="journal article" date="2021" name="ISME J.">
        <title>Genomic evolution of the class Acidithiobacillia: deep-branching Proteobacteria living in extreme acidic conditions.</title>
        <authorList>
            <person name="Moya-Beltran A."/>
            <person name="Beard S."/>
            <person name="Rojas-Villalobos C."/>
            <person name="Issotta F."/>
            <person name="Gallardo Y."/>
            <person name="Ulloa R."/>
            <person name="Giaveno A."/>
            <person name="Degli Esposti M."/>
            <person name="Johnson D.B."/>
            <person name="Quatrini R."/>
        </authorList>
    </citation>
    <scope>NUCLEOTIDE SEQUENCE</scope>
    <source>
        <strain evidence="15">VAN18-1</strain>
    </source>
</reference>
<dbReference type="Gene3D" id="3.30.70.1450">
    <property type="entry name" value="Regulator of K+ conductance, C-terminal domain"/>
    <property type="match status" value="1"/>
</dbReference>
<evidence type="ECO:0000256" key="9">
    <source>
        <dbReference type="ARBA" id="ARBA00023065"/>
    </source>
</evidence>
<feature type="transmembrane region" description="Helical" evidence="12">
    <location>
        <begin position="147"/>
        <end position="169"/>
    </location>
</feature>
<dbReference type="PROSITE" id="PS51202">
    <property type="entry name" value="RCK_C"/>
    <property type="match status" value="1"/>
</dbReference>
<keyword evidence="4" id="KW-0050">Antiport</keyword>
<evidence type="ECO:0000256" key="11">
    <source>
        <dbReference type="SAM" id="MobiDB-lite"/>
    </source>
</evidence>
<dbReference type="Pfam" id="PF02080">
    <property type="entry name" value="TrkA_C"/>
    <property type="match status" value="1"/>
</dbReference>
<feature type="transmembrane region" description="Helical" evidence="12">
    <location>
        <begin position="6"/>
        <end position="24"/>
    </location>
</feature>
<dbReference type="InterPro" id="IPR006037">
    <property type="entry name" value="RCK_C"/>
</dbReference>
<evidence type="ECO:0000256" key="1">
    <source>
        <dbReference type="ARBA" id="ARBA00004127"/>
    </source>
</evidence>
<comment type="subcellular location">
    <subcellularLocation>
        <location evidence="1">Endomembrane system</location>
        <topology evidence="1">Multi-pass membrane protein</topology>
    </subcellularLocation>
</comment>
<feature type="transmembrane region" description="Helical" evidence="12">
    <location>
        <begin position="61"/>
        <end position="80"/>
    </location>
</feature>
<dbReference type="Pfam" id="PF02254">
    <property type="entry name" value="TrkA_N"/>
    <property type="match status" value="1"/>
</dbReference>
<evidence type="ECO:0000256" key="4">
    <source>
        <dbReference type="ARBA" id="ARBA00022449"/>
    </source>
</evidence>
<evidence type="ECO:0000313" key="16">
    <source>
        <dbReference type="Proteomes" id="UP001197378"/>
    </source>
</evidence>
<organism evidence="15 16">
    <name type="scientific">Igneacidithiobacillus copahuensis</name>
    <dbReference type="NCBI Taxonomy" id="2724909"/>
    <lineage>
        <taxon>Bacteria</taxon>
        <taxon>Pseudomonadati</taxon>
        <taxon>Pseudomonadota</taxon>
        <taxon>Acidithiobacillia</taxon>
        <taxon>Acidithiobacillales</taxon>
        <taxon>Acidithiobacillaceae</taxon>
        <taxon>Igneacidithiobacillus</taxon>
    </lineage>
</organism>
<dbReference type="InterPro" id="IPR004771">
    <property type="entry name" value="K/H_exchanger"/>
</dbReference>
<dbReference type="AlphaFoldDB" id="A0AAE3CKX3"/>
<comment type="similarity">
    <text evidence="2">Belongs to the monovalent cation:proton antiporter 2 (CPA2) transporter (TC 2.A.37) family.</text>
</comment>
<dbReference type="PROSITE" id="PS51201">
    <property type="entry name" value="RCK_N"/>
    <property type="match status" value="1"/>
</dbReference>
<evidence type="ECO:0000256" key="8">
    <source>
        <dbReference type="ARBA" id="ARBA00022989"/>
    </source>
</evidence>
<name>A0AAE3CKX3_9PROT</name>
<dbReference type="Gene3D" id="3.40.50.720">
    <property type="entry name" value="NAD(P)-binding Rossmann-like Domain"/>
    <property type="match status" value="1"/>
</dbReference>
<evidence type="ECO:0000256" key="6">
    <source>
        <dbReference type="ARBA" id="ARBA00022692"/>
    </source>
</evidence>
<keyword evidence="6 12" id="KW-0812">Transmembrane</keyword>
<evidence type="ECO:0000259" key="14">
    <source>
        <dbReference type="PROSITE" id="PS51202"/>
    </source>
</evidence>
<protein>
    <submittedName>
        <fullName evidence="15">Potassium transporter</fullName>
    </submittedName>
</protein>
<dbReference type="InterPro" id="IPR006153">
    <property type="entry name" value="Cation/H_exchanger_TM"/>
</dbReference>
<evidence type="ECO:0000256" key="10">
    <source>
        <dbReference type="ARBA" id="ARBA00023136"/>
    </source>
</evidence>
<evidence type="ECO:0000256" key="12">
    <source>
        <dbReference type="SAM" id="Phobius"/>
    </source>
</evidence>
<dbReference type="PANTHER" id="PTHR46157">
    <property type="entry name" value="K(+) EFFLUX ANTIPORTER 3, CHLOROPLASTIC"/>
    <property type="match status" value="1"/>
</dbReference>
<dbReference type="GO" id="GO:0006813">
    <property type="term" value="P:potassium ion transport"/>
    <property type="evidence" value="ECO:0007669"/>
    <property type="project" value="UniProtKB-KW"/>
</dbReference>
<dbReference type="GO" id="GO:0005886">
    <property type="term" value="C:plasma membrane"/>
    <property type="evidence" value="ECO:0007669"/>
    <property type="project" value="TreeGrafter"/>
</dbReference>
<keyword evidence="9" id="KW-0406">Ion transport</keyword>
<keyword evidence="3" id="KW-0813">Transport</keyword>
<dbReference type="Gene3D" id="1.20.1530.20">
    <property type="match status" value="1"/>
</dbReference>
<dbReference type="SUPFAM" id="SSF116726">
    <property type="entry name" value="TrkA C-terminal domain-like"/>
    <property type="match status" value="1"/>
</dbReference>
<gene>
    <name evidence="15" type="ORF">HFQ13_14115</name>
</gene>
<feature type="transmembrane region" description="Helical" evidence="12">
    <location>
        <begin position="181"/>
        <end position="202"/>
    </location>
</feature>
<dbReference type="GO" id="GO:0008324">
    <property type="term" value="F:monoatomic cation transmembrane transporter activity"/>
    <property type="evidence" value="ECO:0007669"/>
    <property type="project" value="InterPro"/>
</dbReference>